<feature type="chain" id="PRO_5002430821" description="Secreted protein" evidence="1">
    <location>
        <begin position="19"/>
        <end position="70"/>
    </location>
</feature>
<reference evidence="2" key="2">
    <citation type="journal article" date="2015" name="Fish Shellfish Immunol.">
        <title>Early steps in the European eel (Anguilla anguilla)-Vibrio vulnificus interaction in the gills: Role of the RtxA13 toxin.</title>
        <authorList>
            <person name="Callol A."/>
            <person name="Pajuelo D."/>
            <person name="Ebbesson L."/>
            <person name="Teles M."/>
            <person name="MacKenzie S."/>
            <person name="Amaro C."/>
        </authorList>
    </citation>
    <scope>NUCLEOTIDE SEQUENCE</scope>
</reference>
<dbReference type="EMBL" id="GBXM01106984">
    <property type="protein sequence ID" value="JAH01593.1"/>
    <property type="molecule type" value="Transcribed_RNA"/>
</dbReference>
<keyword evidence="1" id="KW-0732">Signal</keyword>
<feature type="signal peptide" evidence="1">
    <location>
        <begin position="1"/>
        <end position="18"/>
    </location>
</feature>
<accession>A0A0E9PCL3</accession>
<reference evidence="2" key="1">
    <citation type="submission" date="2014-11" db="EMBL/GenBank/DDBJ databases">
        <authorList>
            <person name="Amaro Gonzalez C."/>
        </authorList>
    </citation>
    <scope>NUCLEOTIDE SEQUENCE</scope>
</reference>
<evidence type="ECO:0000256" key="1">
    <source>
        <dbReference type="SAM" id="SignalP"/>
    </source>
</evidence>
<evidence type="ECO:0000313" key="2">
    <source>
        <dbReference type="EMBL" id="JAH01593.1"/>
    </source>
</evidence>
<organism evidence="2">
    <name type="scientific">Anguilla anguilla</name>
    <name type="common">European freshwater eel</name>
    <name type="synonym">Muraena anguilla</name>
    <dbReference type="NCBI Taxonomy" id="7936"/>
    <lineage>
        <taxon>Eukaryota</taxon>
        <taxon>Metazoa</taxon>
        <taxon>Chordata</taxon>
        <taxon>Craniata</taxon>
        <taxon>Vertebrata</taxon>
        <taxon>Euteleostomi</taxon>
        <taxon>Actinopterygii</taxon>
        <taxon>Neopterygii</taxon>
        <taxon>Teleostei</taxon>
        <taxon>Anguilliformes</taxon>
        <taxon>Anguillidae</taxon>
        <taxon>Anguilla</taxon>
    </lineage>
</organism>
<sequence>MRSFIIMTLPSYLSSCLATSPSQMRLPDVRVHAWDVNCSVAPPTLYISTFCNSQEALLPQKLHNGSVFLL</sequence>
<proteinExistence type="predicted"/>
<protein>
    <recommendedName>
        <fullName evidence="3">Secreted protein</fullName>
    </recommendedName>
</protein>
<evidence type="ECO:0008006" key="3">
    <source>
        <dbReference type="Google" id="ProtNLM"/>
    </source>
</evidence>
<dbReference type="AlphaFoldDB" id="A0A0E9PCL3"/>
<name>A0A0E9PCL3_ANGAN</name>